<comment type="caution">
    <text evidence="2">The sequence shown here is derived from an EMBL/GenBank/DDBJ whole genome shotgun (WGS) entry which is preliminary data.</text>
</comment>
<reference evidence="2 3" key="1">
    <citation type="journal article" date="2020" name="Phytopathology">
        <title>Genome Sequence Resources of Colletotrichum truncatum, C. plurivorum, C. musicola, and C. sojae: Four Species Pathogenic to Soybean (Glycine max).</title>
        <authorList>
            <person name="Rogerio F."/>
            <person name="Boufleur T.R."/>
            <person name="Ciampi-Guillardi M."/>
            <person name="Sukno S.A."/>
            <person name="Thon M.R."/>
            <person name="Massola Junior N.S."/>
            <person name="Baroncelli R."/>
        </authorList>
    </citation>
    <scope>NUCLEOTIDE SEQUENCE [LARGE SCALE GENOMIC DNA]</scope>
    <source>
        <strain evidence="2 3">LFN0009</strain>
    </source>
</reference>
<accession>A0A8H6J4Q2</accession>
<sequence length="333" mass="35405">MRFTDIIVSGYVVFVYGAPITSDLLGTRDEDDRRHCVSAAPMIQVNPGVAPAVEVAPAVWPHVELDDRDINDDVDNLEVWPSVQLENRDLDNLEQDIGEMEDAEELEDRDVGVIEATDKHHKHIRCPTPAVWNASLRKCVAPAAPAAVATCVSPMIYDVMTEQCVHPAATASVPQCVAPIVYDTASRMCVRPATASPAPQCAAPLVYNPVTRQCTIPTAAPVPAPAPAPSPVLQCVAPLIYNPNMRDARRVSGPGSGSITGTATALAKPSCALRKMAYCAKTSTNYVAYDAAIPLCHSDGVNMVFCAAPARFMAMLQVKTFDGANATAGDPGL</sequence>
<protein>
    <submittedName>
        <fullName evidence="2">Uncharacterized protein</fullName>
    </submittedName>
</protein>
<evidence type="ECO:0000313" key="3">
    <source>
        <dbReference type="Proteomes" id="UP000652219"/>
    </source>
</evidence>
<feature type="coiled-coil region" evidence="1">
    <location>
        <begin position="83"/>
        <end position="110"/>
    </location>
</feature>
<organism evidence="2 3">
    <name type="scientific">Colletotrichum sojae</name>
    <dbReference type="NCBI Taxonomy" id="2175907"/>
    <lineage>
        <taxon>Eukaryota</taxon>
        <taxon>Fungi</taxon>
        <taxon>Dikarya</taxon>
        <taxon>Ascomycota</taxon>
        <taxon>Pezizomycotina</taxon>
        <taxon>Sordariomycetes</taxon>
        <taxon>Hypocreomycetidae</taxon>
        <taxon>Glomerellales</taxon>
        <taxon>Glomerellaceae</taxon>
        <taxon>Colletotrichum</taxon>
        <taxon>Colletotrichum orchidearum species complex</taxon>
    </lineage>
</organism>
<keyword evidence="1" id="KW-0175">Coiled coil</keyword>
<dbReference type="Proteomes" id="UP000652219">
    <property type="component" value="Unassembled WGS sequence"/>
</dbReference>
<keyword evidence="3" id="KW-1185">Reference proteome</keyword>
<proteinExistence type="predicted"/>
<gene>
    <name evidence="2" type="ORF">CSOJ01_08797</name>
</gene>
<evidence type="ECO:0000313" key="2">
    <source>
        <dbReference type="EMBL" id="KAF6806515.1"/>
    </source>
</evidence>
<name>A0A8H6J4Q2_9PEZI</name>
<evidence type="ECO:0000256" key="1">
    <source>
        <dbReference type="SAM" id="Coils"/>
    </source>
</evidence>
<dbReference type="AlphaFoldDB" id="A0A8H6J4Q2"/>
<dbReference type="EMBL" id="WIGN01000157">
    <property type="protein sequence ID" value="KAF6806515.1"/>
    <property type="molecule type" value="Genomic_DNA"/>
</dbReference>